<dbReference type="Gene3D" id="3.90.180.10">
    <property type="entry name" value="Medium-chain alcohol dehydrogenases, catalytic domain"/>
    <property type="match status" value="1"/>
</dbReference>
<proteinExistence type="predicted"/>
<dbReference type="InterPro" id="IPR020843">
    <property type="entry name" value="ER"/>
</dbReference>
<dbReference type="GeneID" id="36577544"/>
<dbReference type="Proteomes" id="UP000241818">
    <property type="component" value="Unassembled WGS sequence"/>
</dbReference>
<dbReference type="PANTHER" id="PTHR11695">
    <property type="entry name" value="ALCOHOL DEHYDROGENASE RELATED"/>
    <property type="match status" value="1"/>
</dbReference>
<organism evidence="2 3">
    <name type="scientific">Amorphotheca resinae ATCC 22711</name>
    <dbReference type="NCBI Taxonomy" id="857342"/>
    <lineage>
        <taxon>Eukaryota</taxon>
        <taxon>Fungi</taxon>
        <taxon>Dikarya</taxon>
        <taxon>Ascomycota</taxon>
        <taxon>Pezizomycotina</taxon>
        <taxon>Leotiomycetes</taxon>
        <taxon>Helotiales</taxon>
        <taxon>Amorphothecaceae</taxon>
        <taxon>Amorphotheca</taxon>
    </lineage>
</organism>
<dbReference type="GO" id="GO:0005739">
    <property type="term" value="C:mitochondrion"/>
    <property type="evidence" value="ECO:0007669"/>
    <property type="project" value="TreeGrafter"/>
</dbReference>
<dbReference type="Pfam" id="PF13602">
    <property type="entry name" value="ADH_zinc_N_2"/>
    <property type="match status" value="1"/>
</dbReference>
<accession>A0A2T3AQY1</accession>
<dbReference type="InterPro" id="IPR013154">
    <property type="entry name" value="ADH-like_N"/>
</dbReference>
<sequence>MAYPSTNKVLSFATLAGDLHVIEKEVPPLPANEILVKVHAASINPVDIQLWRSPLVAVVAGEKGMGRDFSGTVVAVGKDVKGWTEGDDIFGLLFEALGQGTFSQYININPSSTPVAKKPGCFSHEAAASIPLVALTAYACLDWLPPPGPSQRRVIVRGASGGTGSWIIQLAKVVYDCHVTAICSAKNAEYVRTLGADEVIDYTSQDVIQTLLSAAATQPMDLVIDCVGGTDILAHYKQLLHPRGAYVTIVGDKTSITTLGGPITYFTNPIQILRFIRGYLFGPRYACVSLLTKSEYLEQVARLGERGEVKCEIQEVVKGAFDEREGWRKAVSLIEGCRIRGKVVLEIP</sequence>
<dbReference type="Pfam" id="PF08240">
    <property type="entry name" value="ADH_N"/>
    <property type="match status" value="1"/>
</dbReference>
<dbReference type="InterPro" id="IPR036291">
    <property type="entry name" value="NAD(P)-bd_dom_sf"/>
</dbReference>
<dbReference type="EMBL" id="KZ679018">
    <property type="protein sequence ID" value="PSS08667.1"/>
    <property type="molecule type" value="Genomic_DNA"/>
</dbReference>
<dbReference type="Gene3D" id="3.40.50.720">
    <property type="entry name" value="NAD(P)-binding Rossmann-like Domain"/>
    <property type="match status" value="1"/>
</dbReference>
<keyword evidence="3" id="KW-1185">Reference proteome</keyword>
<gene>
    <name evidence="2" type="ORF">M430DRAFT_69922</name>
</gene>
<protein>
    <recommendedName>
        <fullName evidence="1">Enoyl reductase (ER) domain-containing protein</fullName>
    </recommendedName>
</protein>
<dbReference type="RefSeq" id="XP_024717065.1">
    <property type="nucleotide sequence ID" value="XM_024869463.1"/>
</dbReference>
<dbReference type="SUPFAM" id="SSF50129">
    <property type="entry name" value="GroES-like"/>
    <property type="match status" value="1"/>
</dbReference>
<dbReference type="AlphaFoldDB" id="A0A2T3AQY1"/>
<evidence type="ECO:0000313" key="3">
    <source>
        <dbReference type="Proteomes" id="UP000241818"/>
    </source>
</evidence>
<dbReference type="FunCoup" id="A0A2T3AQY1">
    <property type="interactions" value="68"/>
</dbReference>
<feature type="domain" description="Enoyl reductase (ER)" evidence="1">
    <location>
        <begin position="17"/>
        <end position="345"/>
    </location>
</feature>
<dbReference type="STRING" id="857342.A0A2T3AQY1"/>
<dbReference type="InParanoid" id="A0A2T3AQY1"/>
<dbReference type="InterPro" id="IPR050700">
    <property type="entry name" value="YIM1/Zinc_Alcohol_DH_Fams"/>
</dbReference>
<evidence type="ECO:0000313" key="2">
    <source>
        <dbReference type="EMBL" id="PSS08667.1"/>
    </source>
</evidence>
<dbReference type="PANTHER" id="PTHR11695:SF647">
    <property type="entry name" value="ENOYL REDUCTASE (ER) DOMAIN-CONTAINING PROTEIN"/>
    <property type="match status" value="1"/>
</dbReference>
<dbReference type="CDD" id="cd08267">
    <property type="entry name" value="MDR1"/>
    <property type="match status" value="1"/>
</dbReference>
<dbReference type="GO" id="GO:0016491">
    <property type="term" value="F:oxidoreductase activity"/>
    <property type="evidence" value="ECO:0007669"/>
    <property type="project" value="InterPro"/>
</dbReference>
<name>A0A2T3AQY1_AMORE</name>
<dbReference type="OrthoDB" id="201656at2759"/>
<evidence type="ECO:0000259" key="1">
    <source>
        <dbReference type="SMART" id="SM00829"/>
    </source>
</evidence>
<reference evidence="2 3" key="1">
    <citation type="journal article" date="2018" name="New Phytol.">
        <title>Comparative genomics and transcriptomics depict ericoid mycorrhizal fungi as versatile saprotrophs and plant mutualists.</title>
        <authorList>
            <person name="Martino E."/>
            <person name="Morin E."/>
            <person name="Grelet G.A."/>
            <person name="Kuo A."/>
            <person name="Kohler A."/>
            <person name="Daghino S."/>
            <person name="Barry K.W."/>
            <person name="Cichocki N."/>
            <person name="Clum A."/>
            <person name="Dockter R.B."/>
            <person name="Hainaut M."/>
            <person name="Kuo R.C."/>
            <person name="LaButti K."/>
            <person name="Lindahl B.D."/>
            <person name="Lindquist E.A."/>
            <person name="Lipzen A."/>
            <person name="Khouja H.R."/>
            <person name="Magnuson J."/>
            <person name="Murat C."/>
            <person name="Ohm R.A."/>
            <person name="Singer S.W."/>
            <person name="Spatafora J.W."/>
            <person name="Wang M."/>
            <person name="Veneault-Fourrey C."/>
            <person name="Henrissat B."/>
            <person name="Grigoriev I.V."/>
            <person name="Martin F.M."/>
            <person name="Perotto S."/>
        </authorList>
    </citation>
    <scope>NUCLEOTIDE SEQUENCE [LARGE SCALE GENOMIC DNA]</scope>
    <source>
        <strain evidence="2 3">ATCC 22711</strain>
    </source>
</reference>
<dbReference type="InterPro" id="IPR011032">
    <property type="entry name" value="GroES-like_sf"/>
</dbReference>
<dbReference type="SMART" id="SM00829">
    <property type="entry name" value="PKS_ER"/>
    <property type="match status" value="1"/>
</dbReference>
<dbReference type="SUPFAM" id="SSF51735">
    <property type="entry name" value="NAD(P)-binding Rossmann-fold domains"/>
    <property type="match status" value="1"/>
</dbReference>